<dbReference type="InterPro" id="IPR009072">
    <property type="entry name" value="Histone-fold"/>
</dbReference>
<evidence type="ECO:0000259" key="4">
    <source>
        <dbReference type="Pfam" id="PF00808"/>
    </source>
</evidence>
<dbReference type="InterPro" id="IPR003958">
    <property type="entry name" value="CBFA_NFYB_domain"/>
</dbReference>
<dbReference type="Pfam" id="PF00808">
    <property type="entry name" value="CBFD_NFYB_HMF"/>
    <property type="match status" value="1"/>
</dbReference>
<dbReference type="GO" id="GO:0016251">
    <property type="term" value="F:RNA polymerase II general transcription initiation factor activity"/>
    <property type="evidence" value="ECO:0007669"/>
    <property type="project" value="TreeGrafter"/>
</dbReference>
<keyword evidence="2" id="KW-0539">Nucleus</keyword>
<dbReference type="InterPro" id="IPR050568">
    <property type="entry name" value="Transcr_DNA_Rep_Reg"/>
</dbReference>
<dbReference type="CDD" id="cd22906">
    <property type="entry name" value="HFD_DRAP1"/>
    <property type="match status" value="1"/>
</dbReference>
<organism evidence="5 6">
    <name type="scientific">Strongyloides venezuelensis</name>
    <name type="common">Threadworm</name>
    <dbReference type="NCBI Taxonomy" id="75913"/>
    <lineage>
        <taxon>Eukaryota</taxon>
        <taxon>Metazoa</taxon>
        <taxon>Ecdysozoa</taxon>
        <taxon>Nematoda</taxon>
        <taxon>Chromadorea</taxon>
        <taxon>Rhabditida</taxon>
        <taxon>Tylenchina</taxon>
        <taxon>Panagrolaimomorpha</taxon>
        <taxon>Strongyloidoidea</taxon>
        <taxon>Strongyloididae</taxon>
        <taxon>Strongyloides</taxon>
    </lineage>
</organism>
<name>A0A0K0FKW1_STRVS</name>
<dbReference type="AlphaFoldDB" id="A0A0K0FKW1"/>
<dbReference type="STRING" id="75913.A0A0K0FKW1"/>
<sequence>MAVDYDNFSVCRANFIVYDVFITIVFLENNCDNIDGIFAVPQIPSSAINSIAGPSCTDSQAGVPPRMRKRKFGGAKIQPSRVKKVMQSDEDIGRMMASVPVAIGRAMEHFCEKFLEATSRCVSASSSRTMNPSHMKHAIMINPQFQFLKNIMKDIPTPKNIDNNAASVSSSPSATPLHQTQFQHNSSIVPTSPTHVTDLNNSKPKRGRPKKIKLDSTDCNSYMNGIFVQQSPIEGSTSQV</sequence>
<protein>
    <submittedName>
        <fullName evidence="6">Dr1-associated corepressor (inferred by orthology to a human protein)</fullName>
    </submittedName>
</protein>
<feature type="region of interest" description="Disordered" evidence="3">
    <location>
        <begin position="158"/>
        <end position="216"/>
    </location>
</feature>
<dbReference type="GO" id="GO:0001046">
    <property type="term" value="F:core promoter sequence-specific DNA binding"/>
    <property type="evidence" value="ECO:0007669"/>
    <property type="project" value="TreeGrafter"/>
</dbReference>
<feature type="domain" description="Transcription factor CBF/NF-Y/archaeal histone" evidence="4">
    <location>
        <begin position="76"/>
        <end position="139"/>
    </location>
</feature>
<comment type="subcellular location">
    <subcellularLocation>
        <location evidence="1">Nucleus</location>
    </subcellularLocation>
</comment>
<dbReference type="Proteomes" id="UP000035680">
    <property type="component" value="Unassembled WGS sequence"/>
</dbReference>
<dbReference type="PANTHER" id="PTHR10252">
    <property type="entry name" value="HISTONE-LIKE TRANSCRIPTION FACTOR CCAAT-RELATED"/>
    <property type="match status" value="1"/>
</dbReference>
<dbReference type="SUPFAM" id="SSF47113">
    <property type="entry name" value="Histone-fold"/>
    <property type="match status" value="1"/>
</dbReference>
<evidence type="ECO:0000256" key="3">
    <source>
        <dbReference type="SAM" id="MobiDB-lite"/>
    </source>
</evidence>
<dbReference type="WBParaSite" id="SVE_0967500.1">
    <property type="protein sequence ID" value="SVE_0967500.1"/>
    <property type="gene ID" value="SVE_0967500"/>
</dbReference>
<proteinExistence type="predicted"/>
<dbReference type="Gene3D" id="1.10.20.10">
    <property type="entry name" value="Histone, subunit A"/>
    <property type="match status" value="1"/>
</dbReference>
<feature type="compositionally biased region" description="Polar residues" evidence="3">
    <location>
        <begin position="176"/>
        <end position="202"/>
    </location>
</feature>
<feature type="compositionally biased region" description="Low complexity" evidence="3">
    <location>
        <begin position="165"/>
        <end position="174"/>
    </location>
</feature>
<evidence type="ECO:0000313" key="6">
    <source>
        <dbReference type="WBParaSite" id="SVE_0967500.1"/>
    </source>
</evidence>
<evidence type="ECO:0000313" key="5">
    <source>
        <dbReference type="Proteomes" id="UP000035680"/>
    </source>
</evidence>
<dbReference type="GO" id="GO:0017054">
    <property type="term" value="C:negative cofactor 2 complex"/>
    <property type="evidence" value="ECO:0007669"/>
    <property type="project" value="TreeGrafter"/>
</dbReference>
<accession>A0A0K0FKW1</accession>
<evidence type="ECO:0000256" key="1">
    <source>
        <dbReference type="ARBA" id="ARBA00004123"/>
    </source>
</evidence>
<dbReference type="GO" id="GO:0046982">
    <property type="term" value="F:protein heterodimerization activity"/>
    <property type="evidence" value="ECO:0007669"/>
    <property type="project" value="InterPro"/>
</dbReference>
<reference evidence="6" key="2">
    <citation type="submission" date="2015-08" db="UniProtKB">
        <authorList>
            <consortium name="WormBaseParasite"/>
        </authorList>
    </citation>
    <scope>IDENTIFICATION</scope>
</reference>
<dbReference type="PANTHER" id="PTHR10252:SF5">
    <property type="entry name" value="DR1-ASSOCIATED COREPRESSOR"/>
    <property type="match status" value="1"/>
</dbReference>
<keyword evidence="5" id="KW-1185">Reference proteome</keyword>
<evidence type="ECO:0000256" key="2">
    <source>
        <dbReference type="ARBA" id="ARBA00023242"/>
    </source>
</evidence>
<reference evidence="5" key="1">
    <citation type="submission" date="2014-07" db="EMBL/GenBank/DDBJ databases">
        <authorList>
            <person name="Martin A.A"/>
            <person name="De Silva N."/>
        </authorList>
    </citation>
    <scope>NUCLEOTIDE SEQUENCE</scope>
</reference>